<gene>
    <name evidence="1" type="ORF">LOK49_LG08G00535</name>
</gene>
<keyword evidence="2" id="KW-1185">Reference proteome</keyword>
<protein>
    <submittedName>
        <fullName evidence="1">Homeobox-leucine zipper protein ATHB-13</fullName>
    </submittedName>
</protein>
<dbReference type="EMBL" id="CM045766">
    <property type="protein sequence ID" value="KAI8003180.1"/>
    <property type="molecule type" value="Genomic_DNA"/>
</dbReference>
<evidence type="ECO:0000313" key="1">
    <source>
        <dbReference type="EMBL" id="KAI8003180.1"/>
    </source>
</evidence>
<evidence type="ECO:0000313" key="2">
    <source>
        <dbReference type="Proteomes" id="UP001060215"/>
    </source>
</evidence>
<reference evidence="1 2" key="1">
    <citation type="journal article" date="2022" name="Plant J.">
        <title>Chromosome-level genome of Camellia lanceoleosa provides a valuable resource for understanding genome evolution and self-incompatibility.</title>
        <authorList>
            <person name="Gong W."/>
            <person name="Xiao S."/>
            <person name="Wang L."/>
            <person name="Liao Z."/>
            <person name="Chang Y."/>
            <person name="Mo W."/>
            <person name="Hu G."/>
            <person name="Li W."/>
            <person name="Zhao G."/>
            <person name="Zhu H."/>
            <person name="Hu X."/>
            <person name="Ji K."/>
            <person name="Xiang X."/>
            <person name="Song Q."/>
            <person name="Yuan D."/>
            <person name="Jin S."/>
            <person name="Zhang L."/>
        </authorList>
    </citation>
    <scope>NUCLEOTIDE SEQUENCE [LARGE SCALE GENOMIC DNA]</scope>
    <source>
        <strain evidence="1">SQ_2022a</strain>
    </source>
</reference>
<keyword evidence="1" id="KW-0371">Homeobox</keyword>
<comment type="caution">
    <text evidence="1">The sequence shown here is derived from an EMBL/GenBank/DDBJ whole genome shotgun (WGS) entry which is preliminary data.</text>
</comment>
<name>A0ACC0GSC5_9ERIC</name>
<accession>A0ACC0GSC5</accession>
<dbReference type="Proteomes" id="UP001060215">
    <property type="component" value="Chromosome 9"/>
</dbReference>
<organism evidence="1 2">
    <name type="scientific">Camellia lanceoleosa</name>
    <dbReference type="NCBI Taxonomy" id="1840588"/>
    <lineage>
        <taxon>Eukaryota</taxon>
        <taxon>Viridiplantae</taxon>
        <taxon>Streptophyta</taxon>
        <taxon>Embryophyta</taxon>
        <taxon>Tracheophyta</taxon>
        <taxon>Spermatophyta</taxon>
        <taxon>Magnoliopsida</taxon>
        <taxon>eudicotyledons</taxon>
        <taxon>Gunneridae</taxon>
        <taxon>Pentapetalae</taxon>
        <taxon>asterids</taxon>
        <taxon>Ericales</taxon>
        <taxon>Theaceae</taxon>
        <taxon>Camellia</taxon>
    </lineage>
</organism>
<proteinExistence type="predicted"/>
<sequence>MGLCCSKGSSSNRSENSSEIKLDISTRTPPPWMTLHQTIIMAIQLFQQAMQTLFPPSIITRPTSAAVAHLFPNSSSSSRQPDHKIIDHQNAVKEESFSNMFCAIDDQSGFWPWLEQQHFN</sequence>
<keyword evidence="1" id="KW-0238">DNA-binding</keyword>